<gene>
    <name evidence="2" type="ORF">FJZ47_02015</name>
</gene>
<dbReference type="PANTHER" id="PTHR43664">
    <property type="entry name" value="MONOAMINE OXIDASE-RELATED"/>
    <property type="match status" value="1"/>
</dbReference>
<protein>
    <submittedName>
        <fullName evidence="2">MaoC family dehydratase</fullName>
    </submittedName>
</protein>
<name>A0A938B159_UNCTE</name>
<dbReference type="PANTHER" id="PTHR43664:SF1">
    <property type="entry name" value="BETA-METHYLMALYL-COA DEHYDRATASE"/>
    <property type="match status" value="1"/>
</dbReference>
<dbReference type="Gene3D" id="3.10.129.10">
    <property type="entry name" value="Hotdog Thioesterase"/>
    <property type="match status" value="1"/>
</dbReference>
<proteinExistence type="predicted"/>
<dbReference type="InterPro" id="IPR052342">
    <property type="entry name" value="MCH/BMMD"/>
</dbReference>
<dbReference type="Proteomes" id="UP000712673">
    <property type="component" value="Unassembled WGS sequence"/>
</dbReference>
<dbReference type="AlphaFoldDB" id="A0A938B159"/>
<dbReference type="CDD" id="cd03441">
    <property type="entry name" value="R_hydratase_like"/>
    <property type="match status" value="1"/>
</dbReference>
<reference evidence="2" key="1">
    <citation type="submission" date="2019-03" db="EMBL/GenBank/DDBJ databases">
        <title>Lake Tanganyika Metagenome-Assembled Genomes (MAGs).</title>
        <authorList>
            <person name="Tran P."/>
        </authorList>
    </citation>
    <scope>NUCLEOTIDE SEQUENCE</scope>
    <source>
        <strain evidence="2">K_DeepCast_65m_m2_066</strain>
    </source>
</reference>
<sequence length="146" mass="16330">MLEYDTSWLGKEFDHYTYHVTKEEIIAFAQSVGETNPIYTDEAYAQTTPYGSLIAPPTFCVVFRSNASLPDLKLSYGKRGFDGGKECVFLAPIRPGDTITGVDRIAQVYEKTGRSGNMIFVVRESALTNQHGEKVAVVRQSLIRRD</sequence>
<dbReference type="SUPFAM" id="SSF54637">
    <property type="entry name" value="Thioesterase/thiol ester dehydrase-isomerase"/>
    <property type="match status" value="1"/>
</dbReference>
<evidence type="ECO:0000313" key="2">
    <source>
        <dbReference type="EMBL" id="MBM3222569.1"/>
    </source>
</evidence>
<accession>A0A938B159</accession>
<dbReference type="EMBL" id="VGLS01000032">
    <property type="protein sequence ID" value="MBM3222569.1"/>
    <property type="molecule type" value="Genomic_DNA"/>
</dbReference>
<dbReference type="Pfam" id="PF13452">
    <property type="entry name" value="FAS1_DH_region"/>
    <property type="match status" value="1"/>
</dbReference>
<dbReference type="InterPro" id="IPR029069">
    <property type="entry name" value="HotDog_dom_sf"/>
</dbReference>
<comment type="caution">
    <text evidence="2">The sequence shown here is derived from an EMBL/GenBank/DDBJ whole genome shotgun (WGS) entry which is preliminary data.</text>
</comment>
<organism evidence="2 3">
    <name type="scientific">Tectimicrobiota bacterium</name>
    <dbReference type="NCBI Taxonomy" id="2528274"/>
    <lineage>
        <taxon>Bacteria</taxon>
        <taxon>Pseudomonadati</taxon>
        <taxon>Nitrospinota/Tectimicrobiota group</taxon>
        <taxon>Candidatus Tectimicrobiota</taxon>
    </lineage>
</organism>
<evidence type="ECO:0000313" key="3">
    <source>
        <dbReference type="Proteomes" id="UP000712673"/>
    </source>
</evidence>
<evidence type="ECO:0000259" key="1">
    <source>
        <dbReference type="Pfam" id="PF13452"/>
    </source>
</evidence>
<dbReference type="InterPro" id="IPR039569">
    <property type="entry name" value="FAS1-like_DH_region"/>
</dbReference>
<feature type="domain" description="FAS1-like dehydratase" evidence="1">
    <location>
        <begin position="7"/>
        <end position="136"/>
    </location>
</feature>